<gene>
    <name evidence="2" type="ordered locus">Hoch_4308</name>
</gene>
<name>D0LM98_HALO1</name>
<dbReference type="SMART" id="SM00530">
    <property type="entry name" value="HTH_XRE"/>
    <property type="match status" value="1"/>
</dbReference>
<dbReference type="AlphaFoldDB" id="D0LM98"/>
<protein>
    <submittedName>
        <fullName evidence="2">Transcriptional regulator of molybdate metabolism, XRE family</fullName>
    </submittedName>
</protein>
<dbReference type="Pfam" id="PF01381">
    <property type="entry name" value="HTH_3"/>
    <property type="match status" value="1"/>
</dbReference>
<dbReference type="KEGG" id="hoh:Hoch_4308"/>
<dbReference type="CDD" id="cd00093">
    <property type="entry name" value="HTH_XRE"/>
    <property type="match status" value="1"/>
</dbReference>
<dbReference type="InterPro" id="IPR001387">
    <property type="entry name" value="Cro/C1-type_HTH"/>
</dbReference>
<organism evidence="2 3">
    <name type="scientific">Haliangium ochraceum (strain DSM 14365 / JCM 11303 / SMP-2)</name>
    <dbReference type="NCBI Taxonomy" id="502025"/>
    <lineage>
        <taxon>Bacteria</taxon>
        <taxon>Pseudomonadati</taxon>
        <taxon>Myxococcota</taxon>
        <taxon>Polyangia</taxon>
        <taxon>Haliangiales</taxon>
        <taxon>Kofleriaceae</taxon>
        <taxon>Haliangium</taxon>
    </lineage>
</organism>
<accession>D0LM98</accession>
<dbReference type="Pfam" id="PF12727">
    <property type="entry name" value="PBP_like"/>
    <property type="match status" value="1"/>
</dbReference>
<dbReference type="SUPFAM" id="SSF47413">
    <property type="entry name" value="lambda repressor-like DNA-binding domains"/>
    <property type="match status" value="1"/>
</dbReference>
<dbReference type="Gene3D" id="1.10.260.40">
    <property type="entry name" value="lambda repressor-like DNA-binding domains"/>
    <property type="match status" value="1"/>
</dbReference>
<feature type="domain" description="HTH cro/C1-type" evidence="1">
    <location>
        <begin position="4"/>
        <end position="58"/>
    </location>
</feature>
<dbReference type="STRING" id="502025.Hoch_4308"/>
<dbReference type="InterPro" id="IPR024370">
    <property type="entry name" value="PBP_domain"/>
</dbReference>
<dbReference type="Proteomes" id="UP000001880">
    <property type="component" value="Chromosome"/>
</dbReference>
<dbReference type="eggNOG" id="COG1476">
    <property type="taxonomic scope" value="Bacteria"/>
</dbReference>
<dbReference type="GO" id="GO:0003677">
    <property type="term" value="F:DNA binding"/>
    <property type="evidence" value="ECO:0007669"/>
    <property type="project" value="InterPro"/>
</dbReference>
<dbReference type="PANTHER" id="PTHR38431:SF1">
    <property type="entry name" value="BLL2305 PROTEIN"/>
    <property type="match status" value="1"/>
</dbReference>
<dbReference type="EMBL" id="CP001804">
    <property type="protein sequence ID" value="ACY16804.1"/>
    <property type="molecule type" value="Genomic_DNA"/>
</dbReference>
<reference evidence="2 3" key="1">
    <citation type="journal article" date="2010" name="Stand. Genomic Sci.">
        <title>Complete genome sequence of Haliangium ochraceum type strain (SMP-2).</title>
        <authorList>
            <consortium name="US DOE Joint Genome Institute (JGI-PGF)"/>
            <person name="Ivanova N."/>
            <person name="Daum C."/>
            <person name="Lang E."/>
            <person name="Abt B."/>
            <person name="Kopitz M."/>
            <person name="Saunders E."/>
            <person name="Lapidus A."/>
            <person name="Lucas S."/>
            <person name="Glavina Del Rio T."/>
            <person name="Nolan M."/>
            <person name="Tice H."/>
            <person name="Copeland A."/>
            <person name="Cheng J.F."/>
            <person name="Chen F."/>
            <person name="Bruce D."/>
            <person name="Goodwin L."/>
            <person name="Pitluck S."/>
            <person name="Mavromatis K."/>
            <person name="Pati A."/>
            <person name="Mikhailova N."/>
            <person name="Chen A."/>
            <person name="Palaniappan K."/>
            <person name="Land M."/>
            <person name="Hauser L."/>
            <person name="Chang Y.J."/>
            <person name="Jeffries C.D."/>
            <person name="Detter J.C."/>
            <person name="Brettin T."/>
            <person name="Rohde M."/>
            <person name="Goker M."/>
            <person name="Bristow J."/>
            <person name="Markowitz V."/>
            <person name="Eisen J.A."/>
            <person name="Hugenholtz P."/>
            <person name="Kyrpides N.C."/>
            <person name="Klenk H.P."/>
        </authorList>
    </citation>
    <scope>NUCLEOTIDE SEQUENCE [LARGE SCALE GENOMIC DNA]</scope>
    <source>
        <strain evidence="3">DSM 14365 / CIP 107738 / JCM 11303 / AJ 13395 / SMP-2</strain>
    </source>
</reference>
<sequence>MCLVKHVREAAGLSQAALAARVGVSRQTLSALEGGRQVPSTALALLLARALGCGVDELFQLAPGGHMAVALAPVGHASARAGRARLAVGWIDGRWVAHRLADDAPAAADAILAGDFVQADENDVARALVEPLVEPAELRRHLLVAGCAPLLAPLAQRVGARYRDARVSWLSASSGDALSLLGRGLVHVAGLHLAGAGADPGDAGAGDNLDEVRARFPGRRMLVVHLTRWRQGLLVAPGNPLGVRTAGDLLRPRLRFARREAGAGASALVHRLLGAEACSAHLQAGPLAADHADVARLVQRGSADVGVAIESAALAAGLDFVPLAEERFDLVLPAERAALTPVARLLDALGGAAFRAEAAGLPGYDSARSGEVVTVDAA</sequence>
<dbReference type="InterPro" id="IPR010982">
    <property type="entry name" value="Lambda_DNA-bd_dom_sf"/>
</dbReference>
<evidence type="ECO:0000313" key="3">
    <source>
        <dbReference type="Proteomes" id="UP000001880"/>
    </source>
</evidence>
<proteinExistence type="predicted"/>
<evidence type="ECO:0000313" key="2">
    <source>
        <dbReference type="EMBL" id="ACY16804.1"/>
    </source>
</evidence>
<dbReference type="eggNOG" id="COG1910">
    <property type="taxonomic scope" value="Bacteria"/>
</dbReference>
<dbReference type="PANTHER" id="PTHR38431">
    <property type="entry name" value="BLL2305 PROTEIN"/>
    <property type="match status" value="1"/>
</dbReference>
<dbReference type="SUPFAM" id="SSF53850">
    <property type="entry name" value="Periplasmic binding protein-like II"/>
    <property type="match status" value="1"/>
</dbReference>
<dbReference type="PROSITE" id="PS50943">
    <property type="entry name" value="HTH_CROC1"/>
    <property type="match status" value="1"/>
</dbReference>
<evidence type="ECO:0000259" key="1">
    <source>
        <dbReference type="PROSITE" id="PS50943"/>
    </source>
</evidence>
<keyword evidence="3" id="KW-1185">Reference proteome</keyword>
<dbReference type="HOGENOM" id="CLU_041548_0_0_7"/>